<dbReference type="Proteomes" id="UP000077628">
    <property type="component" value="Unassembled WGS sequence"/>
</dbReference>
<accession>A0A177N794</accession>
<keyword evidence="2" id="KW-1185">Reference proteome</keyword>
<dbReference type="EMBL" id="LUUK01000205">
    <property type="protein sequence ID" value="OAI13928.1"/>
    <property type="molecule type" value="Genomic_DNA"/>
</dbReference>
<evidence type="ECO:0000313" key="1">
    <source>
        <dbReference type="EMBL" id="OAI13928.1"/>
    </source>
</evidence>
<reference evidence="2" key="1">
    <citation type="submission" date="2016-03" db="EMBL/GenBank/DDBJ databases">
        <authorList>
            <person name="Heylen K."/>
            <person name="De Vos P."/>
            <person name="Vekeman B."/>
        </authorList>
    </citation>
    <scope>NUCLEOTIDE SEQUENCE [LARGE SCALE GENOMIC DNA]</scope>
    <source>
        <strain evidence="2">R-45383</strain>
    </source>
</reference>
<comment type="caution">
    <text evidence="1">The sequence shown here is derived from an EMBL/GenBank/DDBJ whole genome shotgun (WGS) entry which is preliminary data.</text>
</comment>
<protein>
    <submittedName>
        <fullName evidence="1">Uncharacterized protein</fullName>
    </submittedName>
</protein>
<name>A0A177N794_9GAMM</name>
<dbReference type="AlphaFoldDB" id="A0A177N794"/>
<evidence type="ECO:0000313" key="2">
    <source>
        <dbReference type="Proteomes" id="UP000077628"/>
    </source>
</evidence>
<dbReference type="STRING" id="702114.A1355_12885"/>
<gene>
    <name evidence="1" type="ORF">A1355_12885</name>
</gene>
<sequence length="69" mass="7213">MPATVWVGRGAVGAMIGGEFDSPTLAQAEQQGYLVLHKRSDPVASYALLSRLLPSDLPTGVAQTNETAT</sequence>
<organism evidence="1 2">
    <name type="scientific">Methylomonas koyamae</name>
    <dbReference type="NCBI Taxonomy" id="702114"/>
    <lineage>
        <taxon>Bacteria</taxon>
        <taxon>Pseudomonadati</taxon>
        <taxon>Pseudomonadota</taxon>
        <taxon>Gammaproteobacteria</taxon>
        <taxon>Methylococcales</taxon>
        <taxon>Methylococcaceae</taxon>
        <taxon>Methylomonas</taxon>
    </lineage>
</organism>
<proteinExistence type="predicted"/>